<dbReference type="AlphaFoldDB" id="A0AA37H074"/>
<dbReference type="SUPFAM" id="SSF56801">
    <property type="entry name" value="Acetyl-CoA synthetase-like"/>
    <property type="match status" value="1"/>
</dbReference>
<dbReference type="InterPro" id="IPR000873">
    <property type="entry name" value="AMP-dep_synth/lig_dom"/>
</dbReference>
<organism evidence="4 5">
    <name type="scientific">Colletotrichum liriopes</name>
    <dbReference type="NCBI Taxonomy" id="708192"/>
    <lineage>
        <taxon>Eukaryota</taxon>
        <taxon>Fungi</taxon>
        <taxon>Dikarya</taxon>
        <taxon>Ascomycota</taxon>
        <taxon>Pezizomycotina</taxon>
        <taxon>Sordariomycetes</taxon>
        <taxon>Hypocreomycetidae</taxon>
        <taxon>Glomerellales</taxon>
        <taxon>Glomerellaceae</taxon>
        <taxon>Colletotrichum</taxon>
        <taxon>Colletotrichum spaethianum species complex</taxon>
    </lineage>
</organism>
<dbReference type="GO" id="GO:0043041">
    <property type="term" value="P:amino acid activation for nonribosomal peptide biosynthetic process"/>
    <property type="evidence" value="ECO:0007669"/>
    <property type="project" value="TreeGrafter"/>
</dbReference>
<name>A0AA37H074_9PEZI</name>
<protein>
    <submittedName>
        <fullName evidence="4">Nonribosomal peptide synthetase 8</fullName>
    </submittedName>
</protein>
<evidence type="ECO:0000259" key="3">
    <source>
        <dbReference type="Pfam" id="PF00501"/>
    </source>
</evidence>
<dbReference type="InterPro" id="IPR042099">
    <property type="entry name" value="ANL_N_sf"/>
</dbReference>
<dbReference type="PANTHER" id="PTHR45527">
    <property type="entry name" value="NONRIBOSOMAL PEPTIDE SYNTHETASE"/>
    <property type="match status" value="1"/>
</dbReference>
<evidence type="ECO:0000313" key="4">
    <source>
        <dbReference type="EMBL" id="GJC89895.1"/>
    </source>
</evidence>
<gene>
    <name evidence="4" type="ORF">ColLi_12733</name>
</gene>
<dbReference type="Proteomes" id="UP001055172">
    <property type="component" value="Unassembled WGS sequence"/>
</dbReference>
<comment type="caution">
    <text evidence="4">The sequence shown here is derived from an EMBL/GenBank/DDBJ whole genome shotgun (WGS) entry which is preliminary data.</text>
</comment>
<keyword evidence="1" id="KW-0596">Phosphopantetheine</keyword>
<keyword evidence="2" id="KW-0597">Phosphoprotein</keyword>
<dbReference type="GO" id="GO:0031177">
    <property type="term" value="F:phosphopantetheine binding"/>
    <property type="evidence" value="ECO:0007669"/>
    <property type="project" value="TreeGrafter"/>
</dbReference>
<keyword evidence="5" id="KW-1185">Reference proteome</keyword>
<proteinExistence type="predicted"/>
<evidence type="ECO:0000256" key="2">
    <source>
        <dbReference type="ARBA" id="ARBA00022553"/>
    </source>
</evidence>
<dbReference type="GO" id="GO:0005737">
    <property type="term" value="C:cytoplasm"/>
    <property type="evidence" value="ECO:0007669"/>
    <property type="project" value="TreeGrafter"/>
</dbReference>
<dbReference type="GO" id="GO:0044550">
    <property type="term" value="P:secondary metabolite biosynthetic process"/>
    <property type="evidence" value="ECO:0007669"/>
    <property type="project" value="TreeGrafter"/>
</dbReference>
<dbReference type="PANTHER" id="PTHR45527:SF12">
    <property type="entry name" value="NONRIBOSOMAL PEPTIDE SYNTHETASE IVOA"/>
    <property type="match status" value="1"/>
</dbReference>
<dbReference type="EMBL" id="BPPX01000046">
    <property type="protein sequence ID" value="GJC89895.1"/>
    <property type="molecule type" value="Genomic_DNA"/>
</dbReference>
<feature type="domain" description="AMP-dependent synthetase/ligase" evidence="3">
    <location>
        <begin position="1"/>
        <end position="160"/>
    </location>
</feature>
<reference evidence="4 5" key="1">
    <citation type="submission" date="2021-07" db="EMBL/GenBank/DDBJ databases">
        <title>Genome data of Colletotrichum spaethianum.</title>
        <authorList>
            <person name="Utami Y.D."/>
            <person name="Hiruma K."/>
        </authorList>
    </citation>
    <scope>NUCLEOTIDE SEQUENCE [LARGE SCALE GENOMIC DNA]</scope>
    <source>
        <strain evidence="4 5">MAFF 242679</strain>
    </source>
</reference>
<accession>A0AA37H074</accession>
<dbReference type="Pfam" id="PF00501">
    <property type="entry name" value="AMP-binding"/>
    <property type="match status" value="1"/>
</dbReference>
<evidence type="ECO:0000313" key="5">
    <source>
        <dbReference type="Proteomes" id="UP001055172"/>
    </source>
</evidence>
<sequence length="175" mass="18677">MLQFASYVFDLCIGEVFCPLLHGGCVCIPSEETKMGDLAGFVLTTNVNWAILTPSYVRTMQPAQFPNLELLVLAGEAVGSDKLESWFGKVRLVKGWGPAETCVFSAVHEWTSLDESPLTVGCPVGGNGYIVDPADAQKLAPVGCVSELVIQGPTILREYLSDAERTAVAVVPAAD</sequence>
<evidence type="ECO:0000256" key="1">
    <source>
        <dbReference type="ARBA" id="ARBA00022450"/>
    </source>
</evidence>
<dbReference type="Gene3D" id="3.40.50.12780">
    <property type="entry name" value="N-terminal domain of ligase-like"/>
    <property type="match status" value="1"/>
</dbReference>